<proteinExistence type="inferred from homology"/>
<comment type="similarity">
    <text evidence="3">Belongs to the DNAAF1 family.</text>
</comment>
<organism evidence="10 11">
    <name type="scientific">Nicrophorus vespilloides</name>
    <name type="common">Boreal carrion beetle</name>
    <dbReference type="NCBI Taxonomy" id="110193"/>
    <lineage>
        <taxon>Eukaryota</taxon>
        <taxon>Metazoa</taxon>
        <taxon>Ecdysozoa</taxon>
        <taxon>Arthropoda</taxon>
        <taxon>Hexapoda</taxon>
        <taxon>Insecta</taxon>
        <taxon>Pterygota</taxon>
        <taxon>Neoptera</taxon>
        <taxon>Endopterygota</taxon>
        <taxon>Coleoptera</taxon>
        <taxon>Polyphaga</taxon>
        <taxon>Staphyliniformia</taxon>
        <taxon>Silphidae</taxon>
        <taxon>Nicrophorinae</taxon>
        <taxon>Nicrophorus</taxon>
    </lineage>
</organism>
<feature type="compositionally biased region" description="Polar residues" evidence="9">
    <location>
        <begin position="254"/>
        <end position="264"/>
    </location>
</feature>
<evidence type="ECO:0000256" key="4">
    <source>
        <dbReference type="ARBA" id="ARBA00022614"/>
    </source>
</evidence>
<dbReference type="InterPro" id="IPR001611">
    <property type="entry name" value="Leu-rich_rpt"/>
</dbReference>
<feature type="region of interest" description="Disordered" evidence="9">
    <location>
        <begin position="889"/>
        <end position="914"/>
    </location>
</feature>
<feature type="compositionally biased region" description="Low complexity" evidence="9">
    <location>
        <begin position="234"/>
        <end position="243"/>
    </location>
</feature>
<dbReference type="PANTHER" id="PTHR45973:SF9">
    <property type="entry name" value="LEUCINE-RICH REPEAT-CONTAINING PROTEIN 46"/>
    <property type="match status" value="1"/>
</dbReference>
<feature type="region of interest" description="Disordered" evidence="9">
    <location>
        <begin position="136"/>
        <end position="198"/>
    </location>
</feature>
<keyword evidence="7" id="KW-0966">Cell projection</keyword>
<evidence type="ECO:0000256" key="6">
    <source>
        <dbReference type="ARBA" id="ARBA00023069"/>
    </source>
</evidence>
<dbReference type="RefSeq" id="XP_017778059.1">
    <property type="nucleotide sequence ID" value="XM_017922570.1"/>
</dbReference>
<evidence type="ECO:0000256" key="1">
    <source>
        <dbReference type="ARBA" id="ARBA00003843"/>
    </source>
</evidence>
<evidence type="ECO:0000256" key="2">
    <source>
        <dbReference type="ARBA" id="ARBA00004138"/>
    </source>
</evidence>
<feature type="non-terminal residue" evidence="11">
    <location>
        <position position="1"/>
    </location>
</feature>
<keyword evidence="10" id="KW-1185">Reference proteome</keyword>
<sequence length="937" mass="107811">DNKVLHTLNLSNNYVETLDEFEELANLDELSVLDLANNHIDDPLIVTVCGEMKNLRVLNLMGNPVIRKIPSYRKTMILACKNLHYLDDRPVFPRDRACAEAWERGGSAEECAERKRWIDRERQRIMNSVNALIEMRDRRRAQQQPDSGFGTSVHDSESEAENVSMEGVRVQDSESEADAVSVEGVRVQDSESEADAVSIEGGRVRGIYYEGIEDEQQQQLLEPIANNRNEDRSSSSAESVSDSESSDDEDNFMNDRQTTEDYSNYRENIFDFSPRSSSNAPRKLIEEVIVDATVEEIANEEARKVREIKYDQMSSFGKSYKTAENIEEVKPKLIETTIGGVAPGKLGGGSEWTVLKNQEECEMINSEVACPNELQLENLIIPTESTIVISEKDKEMDLENQEESIKSTTILIETEDTSIKIDEKYNKITSMVDHEIVTKDSEDILITVDKIITLNTEDFNICKLLKSSELGNIAPEDNSKYNKIFKDEDIMCEIVTSDELKDDKNEKSSVNAEAVNEEIELDILDSTESIEEVNNNFQEIFQEDEETIRDAFKDYELNLYTAEEFEEDIKKVEEFDGKKQNIAADGNEVESEFDASYMCDSHGNNNLEMKESQDLALKEQTVGRNENDEKSDDEECITNRMECERRLLELLKEQEDECAFYRKLDRDSQMEAPDVVVNDNYDDDAIIDLVERPKREEIRKPNEEQIRGRWREFSEDLRELLQWDLKSLKKRENIIVPLPLKNKYAKIEDEDDEEDEQYEIEQKYSKVSFSTINYDKIKHEATNNNAEVIISKISGIRSDLKGFVEELDKFTGKFHKQYESLVDKYNKNWQENGKLAEIRKVLNANGGMLLDEDRRYLQQLIDSNKKRIREEEDEDVDEKYEEVFGKPVTKAEVSEGSGNDVTPQIDVCSNNEDETEDGLVKTNKIICSLEMQMAQNE</sequence>
<dbReference type="SUPFAM" id="SSF52058">
    <property type="entry name" value="L domain-like"/>
    <property type="match status" value="1"/>
</dbReference>
<dbReference type="InterPro" id="IPR032675">
    <property type="entry name" value="LRR_dom_sf"/>
</dbReference>
<dbReference type="Proteomes" id="UP000695000">
    <property type="component" value="Unplaced"/>
</dbReference>
<dbReference type="PANTHER" id="PTHR45973">
    <property type="entry name" value="PROTEIN PHOSPHATASE 1 REGULATORY SUBUNIT SDS22-RELATED"/>
    <property type="match status" value="1"/>
</dbReference>
<evidence type="ECO:0000256" key="3">
    <source>
        <dbReference type="ARBA" id="ARBA00006453"/>
    </source>
</evidence>
<feature type="compositionally biased region" description="Polar residues" evidence="9">
    <location>
        <begin position="896"/>
        <end position="910"/>
    </location>
</feature>
<comment type="subcellular location">
    <subcellularLocation>
        <location evidence="2">Cell projection</location>
        <location evidence="2">Cilium</location>
    </subcellularLocation>
</comment>
<evidence type="ECO:0000256" key="5">
    <source>
        <dbReference type="ARBA" id="ARBA00022737"/>
    </source>
</evidence>
<comment type="function">
    <text evidence="1">Cilium-specific protein required for cilia structures.</text>
</comment>
<accession>A0ABM1MU09</accession>
<dbReference type="PROSITE" id="PS51450">
    <property type="entry name" value="LRR"/>
    <property type="match status" value="1"/>
</dbReference>
<name>A0ABM1MU09_NICVS</name>
<dbReference type="GeneID" id="108563788"/>
<evidence type="ECO:0000313" key="10">
    <source>
        <dbReference type="Proteomes" id="UP000695000"/>
    </source>
</evidence>
<keyword evidence="5" id="KW-0677">Repeat</keyword>
<gene>
    <name evidence="11" type="primary">LOC108563788</name>
</gene>
<keyword evidence="4" id="KW-0433">Leucine-rich repeat</keyword>
<keyword evidence="6" id="KW-0969">Cilium</keyword>
<evidence type="ECO:0000256" key="7">
    <source>
        <dbReference type="ARBA" id="ARBA00023273"/>
    </source>
</evidence>
<dbReference type="Gene3D" id="3.80.10.10">
    <property type="entry name" value="Ribonuclease Inhibitor"/>
    <property type="match status" value="1"/>
</dbReference>
<evidence type="ECO:0000256" key="8">
    <source>
        <dbReference type="ARBA" id="ARBA00024433"/>
    </source>
</evidence>
<protein>
    <recommendedName>
        <fullName evidence="8">Dynein axonemal assembly factor 1 homolog</fullName>
    </recommendedName>
</protein>
<feature type="region of interest" description="Disordered" evidence="9">
    <location>
        <begin position="226"/>
        <end position="264"/>
    </location>
</feature>
<evidence type="ECO:0000256" key="9">
    <source>
        <dbReference type="SAM" id="MobiDB-lite"/>
    </source>
</evidence>
<evidence type="ECO:0000313" key="11">
    <source>
        <dbReference type="RefSeq" id="XP_017778059.1"/>
    </source>
</evidence>
<reference evidence="11" key="1">
    <citation type="submission" date="2025-08" db="UniProtKB">
        <authorList>
            <consortium name="RefSeq"/>
        </authorList>
    </citation>
    <scope>IDENTIFICATION</scope>
    <source>
        <tissue evidence="11">Whole Larva</tissue>
    </source>
</reference>
<dbReference type="InterPro" id="IPR050576">
    <property type="entry name" value="Cilia_flagella_integrity"/>
</dbReference>